<accession>A0AA41KIS2</accession>
<dbReference type="NCBIfam" id="NF045806">
    <property type="entry name" value="GvpO_arch_Nterm"/>
    <property type="match status" value="1"/>
</dbReference>
<dbReference type="Pfam" id="PF05800">
    <property type="entry name" value="GvpO"/>
    <property type="match status" value="1"/>
</dbReference>
<reference evidence="2" key="1">
    <citation type="submission" date="2021-06" db="EMBL/GenBank/DDBJ databases">
        <title>New haloarchaea isolates fom saline soil.</title>
        <authorList>
            <person name="Duran-Viseras A."/>
            <person name="Sanchez-Porro C.S."/>
            <person name="Ventosa A."/>
        </authorList>
    </citation>
    <scope>NUCLEOTIDE SEQUENCE</scope>
    <source>
        <strain evidence="2">JCM 18369</strain>
    </source>
</reference>
<protein>
    <submittedName>
        <fullName evidence="2">Gas vesicle protein</fullName>
    </submittedName>
</protein>
<dbReference type="RefSeq" id="WP_162413128.1">
    <property type="nucleotide sequence ID" value="NZ_JAHQXE010000002.1"/>
</dbReference>
<dbReference type="EMBL" id="JAHQXE010000002">
    <property type="protein sequence ID" value="MBV0901943.1"/>
    <property type="molecule type" value="Genomic_DNA"/>
</dbReference>
<feature type="compositionally biased region" description="Acidic residues" evidence="1">
    <location>
        <begin position="39"/>
        <end position="78"/>
    </location>
</feature>
<evidence type="ECO:0000256" key="1">
    <source>
        <dbReference type="SAM" id="MobiDB-lite"/>
    </source>
</evidence>
<comment type="caution">
    <text evidence="2">The sequence shown here is derived from an EMBL/GenBank/DDBJ whole genome shotgun (WGS) entry which is preliminary data.</text>
</comment>
<dbReference type="Proteomes" id="UP001166304">
    <property type="component" value="Unassembled WGS sequence"/>
</dbReference>
<name>A0AA41KIS2_9EURY</name>
<proteinExistence type="predicted"/>
<dbReference type="AlphaFoldDB" id="A0AA41KIS2"/>
<dbReference type="InterPro" id="IPR054824">
    <property type="entry name" value="GvpO-like_N"/>
</dbReference>
<sequence length="170" mass="18689">MSQTDAETTDQCRALTSDGDRCQHSASDGTFCHQHDESDPTVDSDDETAERDDDSEGPSETDDSSTDGDSTGGDEADAISEVAPLVEIRRKAESVAAELIERPLDGVVEVYADDDGWIAVVEVVERRAVPDTQDILGCYELTFDGDGTVTGYRRRSRYRRLDTDRQEGFE</sequence>
<feature type="region of interest" description="Disordered" evidence="1">
    <location>
        <begin position="1"/>
        <end position="81"/>
    </location>
</feature>
<feature type="compositionally biased region" description="Polar residues" evidence="1">
    <location>
        <begin position="1"/>
        <end position="11"/>
    </location>
</feature>
<evidence type="ECO:0000313" key="3">
    <source>
        <dbReference type="Proteomes" id="UP001166304"/>
    </source>
</evidence>
<evidence type="ECO:0000313" key="2">
    <source>
        <dbReference type="EMBL" id="MBV0901943.1"/>
    </source>
</evidence>
<dbReference type="GO" id="GO:0031412">
    <property type="term" value="P:gas vesicle organization"/>
    <property type="evidence" value="ECO:0007669"/>
    <property type="project" value="InterPro"/>
</dbReference>
<dbReference type="Pfam" id="PF19067">
    <property type="entry name" value="DUF5763"/>
    <property type="match status" value="1"/>
</dbReference>
<dbReference type="InterPro" id="IPR008634">
    <property type="entry name" value="Gas-vesicle_GvpO"/>
</dbReference>
<organism evidence="2 3">
    <name type="scientific">Haloarcula salina</name>
    <dbReference type="NCBI Taxonomy" id="1429914"/>
    <lineage>
        <taxon>Archaea</taxon>
        <taxon>Methanobacteriati</taxon>
        <taxon>Methanobacteriota</taxon>
        <taxon>Stenosarchaea group</taxon>
        <taxon>Halobacteria</taxon>
        <taxon>Halobacteriales</taxon>
        <taxon>Haloarculaceae</taxon>
        <taxon>Haloarcula</taxon>
    </lineage>
</organism>
<dbReference type="InterPro" id="IPR043914">
    <property type="entry name" value="DUF5763"/>
</dbReference>
<keyword evidence="3" id="KW-1185">Reference proteome</keyword>
<gene>
    <name evidence="2" type="ORF">KTS37_09095</name>
</gene>